<protein>
    <submittedName>
        <fullName evidence="1">Uncharacterized protein</fullName>
    </submittedName>
</protein>
<dbReference type="PaxDb" id="546414-Deide_11051"/>
<evidence type="ECO:0000313" key="1">
    <source>
        <dbReference type="EMBL" id="ACO46002.1"/>
    </source>
</evidence>
<dbReference type="KEGG" id="ddr:Deide_11051"/>
<accession>C1CUY5</accession>
<dbReference type="HOGENOM" id="CLU_1934574_0_0_0"/>
<sequence>MRRKRTAGQEALRAHYACILQGFPKMLLASGFKGSLVLAPAECGCFGRLPLATELICLALLTLYGRLICFSNTKADHFKNCVHQNSVRLRKLSVTTAIPGVTRYAGASGLLICSPRQWSSADRGLSGCRV</sequence>
<keyword evidence="2" id="KW-1185">Reference proteome</keyword>
<proteinExistence type="predicted"/>
<dbReference type="AlphaFoldDB" id="C1CUY5"/>
<dbReference type="EMBL" id="CP001114">
    <property type="protein sequence ID" value="ACO46002.1"/>
    <property type="molecule type" value="Genomic_DNA"/>
</dbReference>
<organism evidence="1 2">
    <name type="scientific">Deinococcus deserti (strain DSM 17065 / CIP 109153 / LMG 22923 / VCD115)</name>
    <dbReference type="NCBI Taxonomy" id="546414"/>
    <lineage>
        <taxon>Bacteria</taxon>
        <taxon>Thermotogati</taxon>
        <taxon>Deinococcota</taxon>
        <taxon>Deinococci</taxon>
        <taxon>Deinococcales</taxon>
        <taxon>Deinococcaceae</taxon>
        <taxon>Deinococcus</taxon>
    </lineage>
</organism>
<dbReference type="Proteomes" id="UP000002208">
    <property type="component" value="Chromosome"/>
</dbReference>
<name>C1CUY5_DEIDV</name>
<reference evidence="1 2" key="1">
    <citation type="journal article" date="2009" name="PLoS Genet.">
        <title>Alliance of proteomics and genomics to unravel the specificities of Sahara bacterium Deinococcus deserti.</title>
        <authorList>
            <person name="de Groot A."/>
            <person name="Dulermo R."/>
            <person name="Ortet P."/>
            <person name="Blanchard L."/>
            <person name="Guerin P."/>
            <person name="Fernandez B."/>
            <person name="Vacherie B."/>
            <person name="Dossat C."/>
            <person name="Jolivet E."/>
            <person name="Siguier P."/>
            <person name="Chandler M."/>
            <person name="Barakat M."/>
            <person name="Dedieu A."/>
            <person name="Barbe V."/>
            <person name="Heulin T."/>
            <person name="Sommer S."/>
            <person name="Achouak W."/>
            <person name="Armengaud J."/>
        </authorList>
    </citation>
    <scope>NUCLEOTIDE SEQUENCE [LARGE SCALE GENOMIC DNA]</scope>
    <source>
        <strain evidence="2">DSM 17065 / CIP 109153 / LMG 22923 / VCD115</strain>
    </source>
</reference>
<gene>
    <name evidence="1" type="ordered locus">Deide_11051</name>
</gene>
<evidence type="ECO:0000313" key="2">
    <source>
        <dbReference type="Proteomes" id="UP000002208"/>
    </source>
</evidence>